<gene>
    <name evidence="2" type="primary">LOC117553430</name>
</gene>
<dbReference type="Proteomes" id="UP000515161">
    <property type="component" value="Unplaced"/>
</dbReference>
<proteinExistence type="predicted"/>
<name>A0A6P8UZ54_GYMAC</name>
<evidence type="ECO:0000313" key="1">
    <source>
        <dbReference type="Proteomes" id="UP000515161"/>
    </source>
</evidence>
<evidence type="ECO:0000313" key="2">
    <source>
        <dbReference type="RefSeq" id="XP_034083234.1"/>
    </source>
</evidence>
<dbReference type="GeneID" id="117553430"/>
<keyword evidence="1" id="KW-1185">Reference proteome</keyword>
<dbReference type="RefSeq" id="XP_034083234.1">
    <property type="nucleotide sequence ID" value="XM_034227343.1"/>
</dbReference>
<accession>A0A6P8UZ54</accession>
<dbReference type="AlphaFoldDB" id="A0A6P8UZ54"/>
<reference evidence="2" key="1">
    <citation type="submission" date="2025-08" db="UniProtKB">
        <authorList>
            <consortium name="RefSeq"/>
        </authorList>
    </citation>
    <scope>IDENTIFICATION</scope>
</reference>
<dbReference type="KEGG" id="gacu:117553430"/>
<protein>
    <submittedName>
        <fullName evidence="2">Uncharacterized protein LOC117553430 isoform X1</fullName>
    </submittedName>
</protein>
<dbReference type="InParanoid" id="A0A6P8UZ54"/>
<sequence>MADGVCYGSVAPDSNHRPRLKPTIYKTVDGLVIVEDELLNFLAVKIKTMTQDELVLVASNTFDSEWIETSKKTLFELCPETKQRCVAFKGNQKDANNIKSCLKVLNECGENIPRFVSHYLDELPPVTFNNLDVSNLLSKMERLHSEVCALRHVVEVQADIGEDLRAVAATMDSRVAAVERQLEPSHGGGLAVPSDAETTCGSAQGNGAVLVKDASPPGSSTDVVHPNCVDPLAASGTVSACVSPGGTAVNSQVWSQVVKQGRGRRNRAEGQSALSKQLVGKPERRMPKPIVGTAAQGNIKVIRTKLVSVFATKFSPDLDAETLSEYLTEQLGRDVNCHRIDTASSRYSSFKVCAECNEVAEMFNPELWPEGSVVRRYYEPRKAEVIGASRARPFAGARVLNGATAELLS</sequence>
<dbReference type="OrthoDB" id="8962276at2759"/>
<organism evidence="1 2">
    <name type="scientific">Gymnodraco acuticeps</name>
    <name type="common">Antarctic dragonfish</name>
    <dbReference type="NCBI Taxonomy" id="8218"/>
    <lineage>
        <taxon>Eukaryota</taxon>
        <taxon>Metazoa</taxon>
        <taxon>Chordata</taxon>
        <taxon>Craniata</taxon>
        <taxon>Vertebrata</taxon>
        <taxon>Euteleostomi</taxon>
        <taxon>Actinopterygii</taxon>
        <taxon>Neopterygii</taxon>
        <taxon>Teleostei</taxon>
        <taxon>Neoteleostei</taxon>
        <taxon>Acanthomorphata</taxon>
        <taxon>Eupercaria</taxon>
        <taxon>Perciformes</taxon>
        <taxon>Notothenioidei</taxon>
        <taxon>Bathydraconidae</taxon>
        <taxon>Gymnodraco</taxon>
    </lineage>
</organism>